<dbReference type="EMBL" id="RCMV01000568">
    <property type="protein sequence ID" value="KAG3215289.1"/>
    <property type="molecule type" value="Genomic_DNA"/>
</dbReference>
<sequence>MARNSLSCHVGFQVWSLAAIVPCRAYELGAPQASLNVVVALKKVVVLQSLWIPVQKVLALTEILLLTKSPPA</sequence>
<evidence type="ECO:0000313" key="1">
    <source>
        <dbReference type="EMBL" id="KAG2853774.1"/>
    </source>
</evidence>
<dbReference type="EMBL" id="RCMK01000536">
    <property type="protein sequence ID" value="KAG2923400.1"/>
    <property type="molecule type" value="Genomic_DNA"/>
</dbReference>
<dbReference type="EMBL" id="RCMG01000464">
    <property type="protein sequence ID" value="KAG2853774.1"/>
    <property type="molecule type" value="Genomic_DNA"/>
</dbReference>
<dbReference type="EMBL" id="RCML01000509">
    <property type="protein sequence ID" value="KAG2975037.1"/>
    <property type="molecule type" value="Genomic_DNA"/>
</dbReference>
<dbReference type="AlphaFoldDB" id="A0A8T1CKC1"/>
<gene>
    <name evidence="1" type="ORF">PC113_g13886</name>
    <name evidence="2" type="ORF">PC117_g15755</name>
    <name evidence="3" type="ORF">PC118_g14182</name>
    <name evidence="4" type="ORF">PC129_g13824</name>
</gene>
<dbReference type="Proteomes" id="UP000697107">
    <property type="component" value="Unassembled WGS sequence"/>
</dbReference>
<dbReference type="Proteomes" id="UP000735874">
    <property type="component" value="Unassembled WGS sequence"/>
</dbReference>
<protein>
    <submittedName>
        <fullName evidence="2">Uncharacterized protein</fullName>
    </submittedName>
</protein>
<dbReference type="Proteomes" id="UP000760860">
    <property type="component" value="Unassembled WGS sequence"/>
</dbReference>
<accession>A0A8T1CKC1</accession>
<evidence type="ECO:0000313" key="3">
    <source>
        <dbReference type="EMBL" id="KAG2975037.1"/>
    </source>
</evidence>
<dbReference type="Proteomes" id="UP000736787">
    <property type="component" value="Unassembled WGS sequence"/>
</dbReference>
<name>A0A8T1CKC1_9STRA</name>
<evidence type="ECO:0000313" key="5">
    <source>
        <dbReference type="Proteomes" id="UP000736787"/>
    </source>
</evidence>
<comment type="caution">
    <text evidence="2">The sequence shown here is derived from an EMBL/GenBank/DDBJ whole genome shotgun (WGS) entry which is preliminary data.</text>
</comment>
<organism evidence="2 5">
    <name type="scientific">Phytophthora cactorum</name>
    <dbReference type="NCBI Taxonomy" id="29920"/>
    <lineage>
        <taxon>Eukaryota</taxon>
        <taxon>Sar</taxon>
        <taxon>Stramenopiles</taxon>
        <taxon>Oomycota</taxon>
        <taxon>Peronosporomycetes</taxon>
        <taxon>Peronosporales</taxon>
        <taxon>Peronosporaceae</taxon>
        <taxon>Phytophthora</taxon>
    </lineage>
</organism>
<proteinExistence type="predicted"/>
<evidence type="ECO:0000313" key="4">
    <source>
        <dbReference type="EMBL" id="KAG3215289.1"/>
    </source>
</evidence>
<reference evidence="2" key="1">
    <citation type="submission" date="2018-10" db="EMBL/GenBank/DDBJ databases">
        <title>Effector identification in a new, highly contiguous assembly of the strawberry crown rot pathogen Phytophthora cactorum.</title>
        <authorList>
            <person name="Armitage A.D."/>
            <person name="Nellist C.F."/>
            <person name="Bates H."/>
            <person name="Vickerstaff R.J."/>
            <person name="Harrison R.J."/>
        </authorList>
    </citation>
    <scope>NUCLEOTIDE SEQUENCE</scope>
    <source>
        <strain evidence="1">15-7</strain>
        <strain evidence="2">4040</strain>
        <strain evidence="3">P415</strain>
        <strain evidence="4">P421</strain>
    </source>
</reference>
<evidence type="ECO:0000313" key="2">
    <source>
        <dbReference type="EMBL" id="KAG2923400.1"/>
    </source>
</evidence>